<organism evidence="1 2">
    <name type="scientific">Aristolochia fimbriata</name>
    <name type="common">White veined hardy Dutchman's pipe vine</name>
    <dbReference type="NCBI Taxonomy" id="158543"/>
    <lineage>
        <taxon>Eukaryota</taxon>
        <taxon>Viridiplantae</taxon>
        <taxon>Streptophyta</taxon>
        <taxon>Embryophyta</taxon>
        <taxon>Tracheophyta</taxon>
        <taxon>Spermatophyta</taxon>
        <taxon>Magnoliopsida</taxon>
        <taxon>Magnoliidae</taxon>
        <taxon>Piperales</taxon>
        <taxon>Aristolochiaceae</taxon>
        <taxon>Aristolochia</taxon>
    </lineage>
</organism>
<gene>
    <name evidence="1" type="ORF">H6P81_014168</name>
</gene>
<name>A0AAV7EGR9_ARIFI</name>
<accession>A0AAV7EGR9</accession>
<proteinExistence type="predicted"/>
<sequence>MADDVATNHVSFPDAVMPFFGVSSSTIGLPLKRREKPVAIKKNGGEGSRVAHPLTFPTISGFPGFLFPFVLYTCPEDPPRIAYSRAPFSTFMANFS</sequence>
<comment type="caution">
    <text evidence="1">The sequence shown here is derived from an EMBL/GenBank/DDBJ whole genome shotgun (WGS) entry which is preliminary data.</text>
</comment>
<evidence type="ECO:0000313" key="2">
    <source>
        <dbReference type="Proteomes" id="UP000825729"/>
    </source>
</evidence>
<dbReference type="Proteomes" id="UP000825729">
    <property type="component" value="Unassembled WGS sequence"/>
</dbReference>
<evidence type="ECO:0000313" key="1">
    <source>
        <dbReference type="EMBL" id="KAG9448040.1"/>
    </source>
</evidence>
<reference evidence="1 2" key="1">
    <citation type="submission" date="2021-07" db="EMBL/GenBank/DDBJ databases">
        <title>The Aristolochia fimbriata genome: insights into angiosperm evolution, floral development and chemical biosynthesis.</title>
        <authorList>
            <person name="Jiao Y."/>
        </authorList>
    </citation>
    <scope>NUCLEOTIDE SEQUENCE [LARGE SCALE GENOMIC DNA]</scope>
    <source>
        <strain evidence="1">IBCAS-2021</strain>
        <tissue evidence="1">Leaf</tissue>
    </source>
</reference>
<keyword evidence="2" id="KW-1185">Reference proteome</keyword>
<dbReference type="EMBL" id="JAINDJ010000005">
    <property type="protein sequence ID" value="KAG9448040.1"/>
    <property type="molecule type" value="Genomic_DNA"/>
</dbReference>
<dbReference type="AlphaFoldDB" id="A0AAV7EGR9"/>
<protein>
    <submittedName>
        <fullName evidence="1">Uncharacterized protein</fullName>
    </submittedName>
</protein>